<evidence type="ECO:0000256" key="1">
    <source>
        <dbReference type="SAM" id="MobiDB-lite"/>
    </source>
</evidence>
<dbReference type="Proteomes" id="UP000663854">
    <property type="component" value="Unassembled WGS sequence"/>
</dbReference>
<dbReference type="EMBL" id="CAJOBD010000313">
    <property type="protein sequence ID" value="CAF3642468.1"/>
    <property type="molecule type" value="Genomic_DNA"/>
</dbReference>
<accession>A0A818WVW0</accession>
<dbReference type="Proteomes" id="UP000663882">
    <property type="component" value="Unassembled WGS sequence"/>
</dbReference>
<feature type="region of interest" description="Disordered" evidence="1">
    <location>
        <begin position="67"/>
        <end position="88"/>
    </location>
</feature>
<sequence>MGNCFRGMGGSSDLIRLVAFDYEVDPASVTIVSEVNNVGQGIYQVSFPGLTAPIRYDRVGTVYMRHSSAPPLPHEQTNSSTSAGTPSNHPVIQYAAVDNQVHADAIKMIKMTEERGSGTYHLNVNGNRMVYKKMGTVFMRAGTAIPGTNIVA</sequence>
<evidence type="ECO:0000313" key="3">
    <source>
        <dbReference type="EMBL" id="CAF1077413.1"/>
    </source>
</evidence>
<evidence type="ECO:0000313" key="6">
    <source>
        <dbReference type="EMBL" id="CAF1297512.1"/>
    </source>
</evidence>
<dbReference type="AlphaFoldDB" id="A0A818WVW0"/>
<proteinExistence type="predicted"/>
<dbReference type="EMBL" id="CAJNOO010001635">
    <property type="protein sequence ID" value="CAF1181063.1"/>
    <property type="molecule type" value="Genomic_DNA"/>
</dbReference>
<dbReference type="Proteomes" id="UP000663870">
    <property type="component" value="Unassembled WGS sequence"/>
</dbReference>
<evidence type="ECO:0000313" key="12">
    <source>
        <dbReference type="Proteomes" id="UP000663870"/>
    </source>
</evidence>
<dbReference type="EMBL" id="CAJNOT010001151">
    <property type="protein sequence ID" value="CAF1154291.1"/>
    <property type="molecule type" value="Genomic_DNA"/>
</dbReference>
<dbReference type="Proteomes" id="UP000663823">
    <property type="component" value="Unassembled WGS sequence"/>
</dbReference>
<evidence type="ECO:0000313" key="2">
    <source>
        <dbReference type="EMBL" id="CAF1018250.1"/>
    </source>
</evidence>
<feature type="compositionally biased region" description="Polar residues" evidence="1">
    <location>
        <begin position="75"/>
        <end position="88"/>
    </location>
</feature>
<evidence type="ECO:0000313" key="9">
    <source>
        <dbReference type="EMBL" id="CAF3731921.1"/>
    </source>
</evidence>
<dbReference type="EMBL" id="CAJNOL010001164">
    <property type="protein sequence ID" value="CAF1302812.1"/>
    <property type="molecule type" value="Genomic_DNA"/>
</dbReference>
<protein>
    <submittedName>
        <fullName evidence="9">Uncharacterized protein</fullName>
    </submittedName>
</protein>
<organism evidence="9 11">
    <name type="scientific">Rotaria sordida</name>
    <dbReference type="NCBI Taxonomy" id="392033"/>
    <lineage>
        <taxon>Eukaryota</taxon>
        <taxon>Metazoa</taxon>
        <taxon>Spiralia</taxon>
        <taxon>Gnathifera</taxon>
        <taxon>Rotifera</taxon>
        <taxon>Eurotatoria</taxon>
        <taxon>Bdelloidea</taxon>
        <taxon>Philodinida</taxon>
        <taxon>Philodinidae</taxon>
        <taxon>Rotaria</taxon>
    </lineage>
</organism>
<evidence type="ECO:0000313" key="5">
    <source>
        <dbReference type="EMBL" id="CAF1181063.1"/>
    </source>
</evidence>
<keyword evidence="12" id="KW-1185">Reference proteome</keyword>
<name>A0A818WVW0_9BILA</name>
<reference evidence="9" key="1">
    <citation type="submission" date="2021-02" db="EMBL/GenBank/DDBJ databases">
        <authorList>
            <person name="Nowell W R."/>
        </authorList>
    </citation>
    <scope>NUCLEOTIDE SEQUENCE</scope>
</reference>
<dbReference type="EMBL" id="CAJOAX010001624">
    <property type="protein sequence ID" value="CAF3731921.1"/>
    <property type="molecule type" value="Genomic_DNA"/>
</dbReference>
<evidence type="ECO:0000313" key="4">
    <source>
        <dbReference type="EMBL" id="CAF1154291.1"/>
    </source>
</evidence>
<dbReference type="Proteomes" id="UP000663836">
    <property type="component" value="Unassembled WGS sequence"/>
</dbReference>
<comment type="caution">
    <text evidence="9">The sequence shown here is derived from an EMBL/GenBank/DDBJ whole genome shotgun (WGS) entry which is preliminary data.</text>
</comment>
<dbReference type="OrthoDB" id="9984634at2759"/>
<evidence type="ECO:0000313" key="11">
    <source>
        <dbReference type="Proteomes" id="UP000663823"/>
    </source>
</evidence>
<dbReference type="EMBL" id="CAJNOL010001144">
    <property type="protein sequence ID" value="CAF1297512.1"/>
    <property type="molecule type" value="Genomic_DNA"/>
</dbReference>
<evidence type="ECO:0000313" key="10">
    <source>
        <dbReference type="EMBL" id="CAF3810596.1"/>
    </source>
</evidence>
<evidence type="ECO:0000313" key="7">
    <source>
        <dbReference type="EMBL" id="CAF1302812.1"/>
    </source>
</evidence>
<dbReference type="EMBL" id="CAJOBE010002261">
    <property type="protein sequence ID" value="CAF3810596.1"/>
    <property type="molecule type" value="Genomic_DNA"/>
</dbReference>
<dbReference type="Proteomes" id="UP000663889">
    <property type="component" value="Unassembled WGS sequence"/>
</dbReference>
<evidence type="ECO:0000313" key="8">
    <source>
        <dbReference type="EMBL" id="CAF3642468.1"/>
    </source>
</evidence>
<dbReference type="EMBL" id="CAJNOH010000372">
    <property type="protein sequence ID" value="CAF1018250.1"/>
    <property type="molecule type" value="Genomic_DNA"/>
</dbReference>
<dbReference type="EMBL" id="CAJNOU010000740">
    <property type="protein sequence ID" value="CAF1077413.1"/>
    <property type="molecule type" value="Genomic_DNA"/>
</dbReference>
<dbReference type="Proteomes" id="UP000663864">
    <property type="component" value="Unassembled WGS sequence"/>
</dbReference>
<dbReference type="Proteomes" id="UP000663874">
    <property type="component" value="Unassembled WGS sequence"/>
</dbReference>
<gene>
    <name evidence="10" type="ORF">FNK824_LOCUS15543</name>
    <name evidence="8" type="ORF">JBS370_LOCUS5888</name>
    <name evidence="6" type="ORF">JXQ802_LOCUS29321</name>
    <name evidence="7" type="ORF">JXQ802_LOCUS29598</name>
    <name evidence="9" type="ORF">OTI717_LOCUS14496</name>
    <name evidence="2" type="ORF">PYM288_LOCUS15473</name>
    <name evidence="5" type="ORF">RFH988_LOCUS23512</name>
    <name evidence="3" type="ORF">SEV965_LOCUS14671</name>
    <name evidence="4" type="ORF">ZHD862_LOCUS20334</name>
</gene>